<dbReference type="InterPro" id="IPR007450">
    <property type="entry name" value="BamE_dom"/>
</dbReference>
<evidence type="ECO:0000313" key="5">
    <source>
        <dbReference type="EMBL" id="MEL7558656.1"/>
    </source>
</evidence>
<organism evidence="5 6">
    <name type="scientific">Stutzerimonas chloritidismutans</name>
    <name type="common">Pseudomonas chloritidismutans</name>
    <dbReference type="NCBI Taxonomy" id="203192"/>
    <lineage>
        <taxon>Bacteria</taxon>
        <taxon>Pseudomonadati</taxon>
        <taxon>Pseudomonadota</taxon>
        <taxon>Gammaproteobacteria</taxon>
        <taxon>Pseudomonadales</taxon>
        <taxon>Pseudomonadaceae</taxon>
        <taxon>Stutzerimonas</taxon>
    </lineage>
</organism>
<comment type="caution">
    <text evidence="5">The sequence shown here is derived from an EMBL/GenBank/DDBJ whole genome shotgun (WGS) entry which is preliminary data.</text>
</comment>
<dbReference type="Proteomes" id="UP001467669">
    <property type="component" value="Unassembled WGS sequence"/>
</dbReference>
<keyword evidence="2" id="KW-0732">Signal</keyword>
<dbReference type="Pfam" id="PF04355">
    <property type="entry name" value="BamE"/>
    <property type="match status" value="1"/>
</dbReference>
<feature type="region of interest" description="Disordered" evidence="1">
    <location>
        <begin position="53"/>
        <end position="80"/>
    </location>
</feature>
<gene>
    <name evidence="5" type="ORF">AAGW23_07360</name>
</gene>
<feature type="domain" description="DUF4124" evidence="4">
    <location>
        <begin position="11"/>
        <end position="68"/>
    </location>
</feature>
<keyword evidence="6" id="KW-1185">Reference proteome</keyword>
<dbReference type="RefSeq" id="WP_342405801.1">
    <property type="nucleotide sequence ID" value="NZ_JBCFXD010000003.1"/>
</dbReference>
<evidence type="ECO:0000259" key="4">
    <source>
        <dbReference type="Pfam" id="PF13511"/>
    </source>
</evidence>
<feature type="chain" id="PRO_5045058998" evidence="2">
    <location>
        <begin position="22"/>
        <end position="163"/>
    </location>
</feature>
<proteinExistence type="predicted"/>
<evidence type="ECO:0000256" key="1">
    <source>
        <dbReference type="SAM" id="MobiDB-lite"/>
    </source>
</evidence>
<evidence type="ECO:0000313" key="6">
    <source>
        <dbReference type="Proteomes" id="UP001467669"/>
    </source>
</evidence>
<protein>
    <submittedName>
        <fullName evidence="5">DUF4124 domain-containing protein</fullName>
    </submittedName>
</protein>
<reference evidence="5 6" key="1">
    <citation type="submission" date="2024-04" db="EMBL/GenBank/DDBJ databases">
        <title>Draft Genome Sequence of Isolates Cultured from Underwater Hawaii Seamounts in the North Pacific Ocean.</title>
        <authorList>
            <person name="Sharma I."/>
            <person name="Darden B."/>
            <person name="Creggett J."/>
            <person name="Taylor S."/>
            <person name="Grant M.P."/>
            <person name="Scott J."/>
            <person name="Attles S."/>
            <person name="Walker S."/>
            <person name="Johnson G."/>
            <person name="St. Cloud C."/>
        </authorList>
    </citation>
    <scope>NUCLEOTIDE SEQUENCE [LARGE SCALE GENOMIC DNA]</scope>
    <source>
        <strain evidence="5 6">03GJ23</strain>
    </source>
</reference>
<dbReference type="InterPro" id="IPR025392">
    <property type="entry name" value="DUF4124"/>
</dbReference>
<feature type="signal peptide" evidence="2">
    <location>
        <begin position="1"/>
        <end position="21"/>
    </location>
</feature>
<dbReference type="EMBL" id="JBCFXD010000003">
    <property type="protein sequence ID" value="MEL7558656.1"/>
    <property type="molecule type" value="Genomic_DNA"/>
</dbReference>
<name>A0ABU9M4U0_STUCH</name>
<feature type="domain" description="Outer membrane protein assembly factor BamE" evidence="3">
    <location>
        <begin position="109"/>
        <end position="161"/>
    </location>
</feature>
<sequence>MNKLIASSCCALLLSSAPASATSIYRCSDSAGNITFTRQGCPIDHASQIQEAVNPTPSSGKAVPLAKPKKQRKTQKEEPTQGITVVGAQDDGCGNRITGSARRDALIKQQILPGMTRTDIESTFGTPDTVTSRNGQVLYRYSKHKGRTRTVTFDESGCVRGKR</sequence>
<accession>A0ABU9M4U0</accession>
<evidence type="ECO:0000259" key="3">
    <source>
        <dbReference type="Pfam" id="PF04355"/>
    </source>
</evidence>
<dbReference type="Pfam" id="PF13511">
    <property type="entry name" value="DUF4124"/>
    <property type="match status" value="1"/>
</dbReference>
<evidence type="ECO:0000256" key="2">
    <source>
        <dbReference type="SAM" id="SignalP"/>
    </source>
</evidence>